<proteinExistence type="predicted"/>
<dbReference type="Pfam" id="PF03729">
    <property type="entry name" value="DUF308"/>
    <property type="match status" value="2"/>
</dbReference>
<dbReference type="OrthoDB" id="7059775at2"/>
<protein>
    <submittedName>
        <fullName evidence="2">Uncharacterized membrane protein HdeD (DUF308 family)</fullName>
    </submittedName>
</protein>
<dbReference type="PANTHER" id="PTHR34989:SF1">
    <property type="entry name" value="PROTEIN HDED"/>
    <property type="match status" value="1"/>
</dbReference>
<keyword evidence="1" id="KW-1133">Transmembrane helix</keyword>
<dbReference type="InterPro" id="IPR005325">
    <property type="entry name" value="DUF308_memb"/>
</dbReference>
<dbReference type="GO" id="GO:0005886">
    <property type="term" value="C:plasma membrane"/>
    <property type="evidence" value="ECO:0007669"/>
    <property type="project" value="TreeGrafter"/>
</dbReference>
<evidence type="ECO:0000313" key="2">
    <source>
        <dbReference type="EMBL" id="TWI98084.1"/>
    </source>
</evidence>
<feature type="transmembrane region" description="Helical" evidence="1">
    <location>
        <begin position="69"/>
        <end position="89"/>
    </location>
</feature>
<keyword evidence="1" id="KW-0812">Transmembrane</keyword>
<feature type="transmembrane region" description="Helical" evidence="1">
    <location>
        <begin position="12"/>
        <end position="31"/>
    </location>
</feature>
<dbReference type="Proteomes" id="UP000317010">
    <property type="component" value="Unassembled WGS sequence"/>
</dbReference>
<feature type="transmembrane region" description="Helical" evidence="1">
    <location>
        <begin position="95"/>
        <end position="115"/>
    </location>
</feature>
<reference evidence="2 3" key="1">
    <citation type="submission" date="2019-07" db="EMBL/GenBank/DDBJ databases">
        <title>Genomic Encyclopedia of Archaeal and Bacterial Type Strains, Phase II (KMG-II): from individual species to whole genera.</title>
        <authorList>
            <person name="Goeker M."/>
        </authorList>
    </citation>
    <scope>NUCLEOTIDE SEQUENCE [LARGE SCALE GENOMIC DNA]</scope>
    <source>
        <strain evidence="2 3">ATCC BAA-1854</strain>
    </source>
</reference>
<evidence type="ECO:0000256" key="1">
    <source>
        <dbReference type="SAM" id="Phobius"/>
    </source>
</evidence>
<dbReference type="EMBL" id="VLLI01000009">
    <property type="protein sequence ID" value="TWI98084.1"/>
    <property type="molecule type" value="Genomic_DNA"/>
</dbReference>
<name>A0A562TYB1_9SPHI</name>
<accession>A0A562TYB1</accession>
<feature type="transmembrane region" description="Helical" evidence="1">
    <location>
        <begin position="37"/>
        <end position="57"/>
    </location>
</feature>
<gene>
    <name evidence="2" type="ORF">JN11_03163</name>
</gene>
<keyword evidence="1" id="KW-0472">Membrane</keyword>
<feature type="transmembrane region" description="Helical" evidence="1">
    <location>
        <begin position="122"/>
        <end position="143"/>
    </location>
</feature>
<dbReference type="PANTHER" id="PTHR34989">
    <property type="entry name" value="PROTEIN HDED"/>
    <property type="match status" value="1"/>
</dbReference>
<comment type="caution">
    <text evidence="2">The sequence shown here is derived from an EMBL/GenBank/DDBJ whole genome shotgun (WGS) entry which is preliminary data.</text>
</comment>
<dbReference type="InterPro" id="IPR052712">
    <property type="entry name" value="Acid_resist_chaperone_HdeD"/>
</dbReference>
<dbReference type="AlphaFoldDB" id="A0A562TYB1"/>
<sequence>MDLGIDRSIRHWWVFLIRGILFVLVGIYMIASPVASFITLGFLFGLIIFVAGVSELFHVVQDRTQTGRSWHLMLGIIDLILGAVLMSHVTASMAILRIVLGLWFLFRGVSLFMFLRRTGSSWLLIAGAALTFIFGLLILFNPTFGDLTIIIWTAIAFIVTGFFNIAIGLMMRRG</sequence>
<evidence type="ECO:0000313" key="3">
    <source>
        <dbReference type="Proteomes" id="UP000317010"/>
    </source>
</evidence>
<dbReference type="RefSeq" id="WP_144914028.1">
    <property type="nucleotide sequence ID" value="NZ_VLLI01000009.1"/>
</dbReference>
<organism evidence="2 3">
    <name type="scientific">Mucilaginibacter frigoritolerans</name>
    <dbReference type="NCBI Taxonomy" id="652788"/>
    <lineage>
        <taxon>Bacteria</taxon>
        <taxon>Pseudomonadati</taxon>
        <taxon>Bacteroidota</taxon>
        <taxon>Sphingobacteriia</taxon>
        <taxon>Sphingobacteriales</taxon>
        <taxon>Sphingobacteriaceae</taxon>
        <taxon>Mucilaginibacter</taxon>
    </lineage>
</organism>
<keyword evidence="3" id="KW-1185">Reference proteome</keyword>
<feature type="transmembrane region" description="Helical" evidence="1">
    <location>
        <begin position="149"/>
        <end position="171"/>
    </location>
</feature>